<evidence type="ECO:0000256" key="3">
    <source>
        <dbReference type="ARBA" id="ARBA00022989"/>
    </source>
</evidence>
<dbReference type="EMBL" id="JAUJRV010000055">
    <property type="protein sequence ID" value="MDN7799775.1"/>
    <property type="molecule type" value="Genomic_DNA"/>
</dbReference>
<comment type="caution">
    <text evidence="6">The sequence shown here is derived from an EMBL/GenBank/DDBJ whole genome shotgun (WGS) entry which is preliminary data.</text>
</comment>
<evidence type="ECO:0000256" key="2">
    <source>
        <dbReference type="ARBA" id="ARBA00022692"/>
    </source>
</evidence>
<sequence>MGELKAARGEVEGPARKPGRRSVHARYGEQIGTGLLILWVVAALFLTRYVPLIRGYPVAMSQAAIVVFFTVCSWALGLLKEPITTLLFFLFAMLFSVAPAQTVFAGFSSPAWWLVFGGAITGVAVRVTGLAGRFSNFLLAARIDTYGHYVAAVALGAVALAFVMPSTTGRVLLLTPLALTLADRLGFGPGRRGRTGLVMAVAAGSYMPPTTILPANIPNSVLLGAAQSLYGVHLHYGPYFLLHFPVLGALKTVVLVWLICRLFPDRVESVSRPEAIDGRLSGREWTLTVILGLSLLCYATDFWHGISPAWVSLAAGVACLLPQTGIVPAKDFSEQVHVTPLVYVAGFLGLGALISESGLGGWAAGLILHWVHMMPGHTLANVIWLELTGVCIGLLTTLPGLPAVLTPVAGQFAHASGLPLYTVLMLQVPVFSTVFLPYQSPPMMIAMHMGGVSLRDGTRLCLCLASITVIALLPLDWMWWRLLGVV</sequence>
<evidence type="ECO:0000256" key="1">
    <source>
        <dbReference type="ARBA" id="ARBA00004141"/>
    </source>
</evidence>
<evidence type="ECO:0000313" key="6">
    <source>
        <dbReference type="EMBL" id="MDN7799775.1"/>
    </source>
</evidence>
<gene>
    <name evidence="6" type="ORF">QZM33_33135</name>
</gene>
<feature type="transmembrane region" description="Helical" evidence="5">
    <location>
        <begin position="459"/>
        <end position="480"/>
    </location>
</feature>
<name>A0AAW7TBY9_BURVI</name>
<feature type="transmembrane region" description="Helical" evidence="5">
    <location>
        <begin position="240"/>
        <end position="264"/>
    </location>
</feature>
<feature type="transmembrane region" description="Helical" evidence="5">
    <location>
        <begin position="341"/>
        <end position="367"/>
    </location>
</feature>
<keyword evidence="3 5" id="KW-1133">Transmembrane helix</keyword>
<dbReference type="RefSeq" id="WP_261505583.1">
    <property type="nucleotide sequence ID" value="NZ_JAUJRV010000055.1"/>
</dbReference>
<feature type="transmembrane region" description="Helical" evidence="5">
    <location>
        <begin position="379"/>
        <end position="398"/>
    </location>
</feature>
<dbReference type="AlphaFoldDB" id="A0AAW7TBY9"/>
<dbReference type="GO" id="GO:0008514">
    <property type="term" value="F:organic anion transmembrane transporter activity"/>
    <property type="evidence" value="ECO:0007669"/>
    <property type="project" value="UniProtKB-ARBA"/>
</dbReference>
<feature type="transmembrane region" description="Helical" evidence="5">
    <location>
        <begin position="56"/>
        <end position="79"/>
    </location>
</feature>
<feature type="transmembrane region" description="Helical" evidence="5">
    <location>
        <begin position="86"/>
        <end position="105"/>
    </location>
</feature>
<keyword evidence="4 5" id="KW-0472">Membrane</keyword>
<evidence type="ECO:0000256" key="4">
    <source>
        <dbReference type="ARBA" id="ARBA00023136"/>
    </source>
</evidence>
<keyword evidence="2 5" id="KW-0812">Transmembrane</keyword>
<dbReference type="GO" id="GO:0005886">
    <property type="term" value="C:plasma membrane"/>
    <property type="evidence" value="ECO:0007669"/>
    <property type="project" value="TreeGrafter"/>
</dbReference>
<protein>
    <submittedName>
        <fullName evidence="6">SLC13 family permease</fullName>
    </submittedName>
</protein>
<dbReference type="Pfam" id="PF00939">
    <property type="entry name" value="Na_sulph_symp"/>
    <property type="match status" value="1"/>
</dbReference>
<feature type="transmembrane region" description="Helical" evidence="5">
    <location>
        <begin position="285"/>
        <end position="306"/>
    </location>
</feature>
<dbReference type="InterPro" id="IPR001898">
    <property type="entry name" value="SLC13A/DASS"/>
</dbReference>
<dbReference type="Proteomes" id="UP001171620">
    <property type="component" value="Unassembled WGS sequence"/>
</dbReference>
<organism evidence="6 7">
    <name type="scientific">Burkholderia vietnamiensis</name>
    <dbReference type="NCBI Taxonomy" id="60552"/>
    <lineage>
        <taxon>Bacteria</taxon>
        <taxon>Pseudomonadati</taxon>
        <taxon>Pseudomonadota</taxon>
        <taxon>Betaproteobacteria</taxon>
        <taxon>Burkholderiales</taxon>
        <taxon>Burkholderiaceae</taxon>
        <taxon>Burkholderia</taxon>
        <taxon>Burkholderia cepacia complex</taxon>
    </lineage>
</organism>
<dbReference type="PANTHER" id="PTHR10283">
    <property type="entry name" value="SOLUTE CARRIER FAMILY 13 MEMBER"/>
    <property type="match status" value="1"/>
</dbReference>
<feature type="transmembrane region" description="Helical" evidence="5">
    <location>
        <begin position="31"/>
        <end position="50"/>
    </location>
</feature>
<evidence type="ECO:0000313" key="7">
    <source>
        <dbReference type="Proteomes" id="UP001171620"/>
    </source>
</evidence>
<dbReference type="GO" id="GO:1905039">
    <property type="term" value="P:carboxylic acid transmembrane transport"/>
    <property type="evidence" value="ECO:0007669"/>
    <property type="project" value="UniProtKB-ARBA"/>
</dbReference>
<feature type="transmembrane region" description="Helical" evidence="5">
    <location>
        <begin position="146"/>
        <end position="164"/>
    </location>
</feature>
<accession>A0AAW7TBY9</accession>
<feature type="transmembrane region" description="Helical" evidence="5">
    <location>
        <begin position="111"/>
        <end position="134"/>
    </location>
</feature>
<proteinExistence type="predicted"/>
<comment type="subcellular location">
    <subcellularLocation>
        <location evidence="1">Membrane</location>
        <topology evidence="1">Multi-pass membrane protein</topology>
    </subcellularLocation>
</comment>
<feature type="transmembrane region" description="Helical" evidence="5">
    <location>
        <begin position="418"/>
        <end position="438"/>
    </location>
</feature>
<reference evidence="6" key="1">
    <citation type="submission" date="2023-07" db="EMBL/GenBank/DDBJ databases">
        <title>A collection of bacterial strains from the Burkholderia cepacia Research Laboratory and Repository.</title>
        <authorList>
            <person name="Lipuma J."/>
            <person name="Spilker T."/>
            <person name="Caverly L."/>
        </authorList>
    </citation>
    <scope>NUCLEOTIDE SEQUENCE</scope>
    <source>
        <strain evidence="6">AU44268</strain>
    </source>
</reference>
<evidence type="ECO:0000256" key="5">
    <source>
        <dbReference type="SAM" id="Phobius"/>
    </source>
</evidence>
<dbReference type="PANTHER" id="PTHR10283:SF82">
    <property type="entry name" value="SOLUTE CARRIER FAMILY 13 MEMBER 2"/>
    <property type="match status" value="1"/>
</dbReference>